<dbReference type="eggNOG" id="COG0835">
    <property type="taxonomic scope" value="Bacteria"/>
</dbReference>
<evidence type="ECO:0000259" key="4">
    <source>
        <dbReference type="PROSITE" id="PS50851"/>
    </source>
</evidence>
<keyword evidence="3" id="KW-0963">Cytoplasm</keyword>
<keyword evidence="6" id="KW-1185">Reference proteome</keyword>
<comment type="caution">
    <text evidence="5">The sequence shown here is derived from an EMBL/GenBank/DDBJ whole genome shotgun (WGS) entry which is preliminary data.</text>
</comment>
<feature type="domain" description="CheW-like" evidence="4">
    <location>
        <begin position="5"/>
        <end position="145"/>
    </location>
</feature>
<dbReference type="AlphaFoldDB" id="U2ZVB1"/>
<gene>
    <name evidence="5" type="primary">cheW</name>
    <name evidence="5" type="ORF">VPR01S_01_01330</name>
</gene>
<dbReference type="EMBL" id="BATJ01000001">
    <property type="protein sequence ID" value="GAD65360.1"/>
    <property type="molecule type" value="Genomic_DNA"/>
</dbReference>
<evidence type="ECO:0000313" key="6">
    <source>
        <dbReference type="Proteomes" id="UP000016570"/>
    </source>
</evidence>
<accession>U2ZVB1</accession>
<dbReference type="GO" id="GO:0005829">
    <property type="term" value="C:cytosol"/>
    <property type="evidence" value="ECO:0007669"/>
    <property type="project" value="TreeGrafter"/>
</dbReference>
<dbReference type="PROSITE" id="PS50851">
    <property type="entry name" value="CHEW"/>
    <property type="match status" value="1"/>
</dbReference>
<comment type="subcellular location">
    <subcellularLocation>
        <location evidence="1">Cytoplasm</location>
    </subcellularLocation>
</comment>
<dbReference type="InterPro" id="IPR036061">
    <property type="entry name" value="CheW-like_dom_sf"/>
</dbReference>
<dbReference type="SUPFAM" id="SSF50341">
    <property type="entry name" value="CheW-like"/>
    <property type="match status" value="1"/>
</dbReference>
<organism evidence="5 6">
    <name type="scientific">Vibrio proteolyticus NBRC 13287</name>
    <dbReference type="NCBI Taxonomy" id="1219065"/>
    <lineage>
        <taxon>Bacteria</taxon>
        <taxon>Pseudomonadati</taxon>
        <taxon>Pseudomonadota</taxon>
        <taxon>Gammaproteobacteria</taxon>
        <taxon>Vibrionales</taxon>
        <taxon>Vibrionaceae</taxon>
        <taxon>Vibrio</taxon>
    </lineage>
</organism>
<dbReference type="Pfam" id="PF01584">
    <property type="entry name" value="CheW"/>
    <property type="match status" value="1"/>
</dbReference>
<sequence>MINDSKEYLSFVIEEEEYAIDILDVREVRGWTHIRALPNSPSYILGVLELRGEYIPIIDLRQKFGFEPSQISDLTVVILLKFNSSSLGIIVDAVADVYPLTQEQVQPPPLGGEHPRYRYIKGIANINNKHIILVKLEKFFDLQELDQVLSDKIS</sequence>
<dbReference type="InterPro" id="IPR039315">
    <property type="entry name" value="CheW"/>
</dbReference>
<evidence type="ECO:0000313" key="5">
    <source>
        <dbReference type="EMBL" id="GAD65360.1"/>
    </source>
</evidence>
<dbReference type="Gene3D" id="2.30.30.40">
    <property type="entry name" value="SH3 Domains"/>
    <property type="match status" value="1"/>
</dbReference>
<dbReference type="RefSeq" id="WP_021703352.1">
    <property type="nucleotide sequence ID" value="NZ_BATJ01000001.1"/>
</dbReference>
<dbReference type="Proteomes" id="UP000016570">
    <property type="component" value="Unassembled WGS sequence"/>
</dbReference>
<dbReference type="GO" id="GO:0006935">
    <property type="term" value="P:chemotaxis"/>
    <property type="evidence" value="ECO:0007669"/>
    <property type="project" value="InterPro"/>
</dbReference>
<evidence type="ECO:0000256" key="2">
    <source>
        <dbReference type="ARBA" id="ARBA00021483"/>
    </source>
</evidence>
<proteinExistence type="predicted"/>
<reference evidence="5 6" key="1">
    <citation type="submission" date="2013-09" db="EMBL/GenBank/DDBJ databases">
        <title>Whole genome shotgun sequence of Vibrio proteolyticus NBRC 13287.</title>
        <authorList>
            <person name="Isaki S."/>
            <person name="Hosoyama A."/>
            <person name="Numata M."/>
            <person name="Hashimoto M."/>
            <person name="Hosoyama Y."/>
            <person name="Tsuchikane K."/>
            <person name="Noguchi M."/>
            <person name="Hirakata S."/>
            <person name="Ichikawa N."/>
            <person name="Ohji S."/>
            <person name="Yamazoe A."/>
            <person name="Fujita N."/>
        </authorList>
    </citation>
    <scope>NUCLEOTIDE SEQUENCE [LARGE SCALE GENOMIC DNA]</scope>
    <source>
        <strain evidence="5 6">NBRC 13287</strain>
    </source>
</reference>
<dbReference type="PANTHER" id="PTHR22617:SF45">
    <property type="entry name" value="CHEMOTAXIS PROTEIN CHEW"/>
    <property type="match status" value="1"/>
</dbReference>
<evidence type="ECO:0000256" key="1">
    <source>
        <dbReference type="ARBA" id="ARBA00004496"/>
    </source>
</evidence>
<dbReference type="PANTHER" id="PTHR22617">
    <property type="entry name" value="CHEMOTAXIS SENSOR HISTIDINE KINASE-RELATED"/>
    <property type="match status" value="1"/>
</dbReference>
<dbReference type="STRING" id="1219065.VPR01S_01_01330"/>
<protein>
    <recommendedName>
        <fullName evidence="2">Chemotaxis protein CheW</fullName>
    </recommendedName>
</protein>
<dbReference type="InterPro" id="IPR002545">
    <property type="entry name" value="CheW-lke_dom"/>
</dbReference>
<dbReference type="GO" id="GO:0007165">
    <property type="term" value="P:signal transduction"/>
    <property type="evidence" value="ECO:0007669"/>
    <property type="project" value="InterPro"/>
</dbReference>
<name>U2ZVB1_VIBPR</name>
<dbReference type="Gene3D" id="2.40.50.180">
    <property type="entry name" value="CheA-289, Domain 4"/>
    <property type="match status" value="1"/>
</dbReference>
<evidence type="ECO:0000256" key="3">
    <source>
        <dbReference type="ARBA" id="ARBA00022490"/>
    </source>
</evidence>
<dbReference type="SMART" id="SM00260">
    <property type="entry name" value="CheW"/>
    <property type="match status" value="1"/>
</dbReference>